<protein>
    <submittedName>
        <fullName evidence="1">Uncharacterized protein</fullName>
    </submittedName>
</protein>
<feature type="non-terminal residue" evidence="1">
    <location>
        <position position="55"/>
    </location>
</feature>
<dbReference type="EMBL" id="JH712510">
    <property type="protein sequence ID" value="EJD73925.1"/>
    <property type="molecule type" value="Genomic_DNA"/>
</dbReference>
<dbReference type="RefSeq" id="XP_020304870.1">
    <property type="nucleotide sequence ID" value="XM_020451352.1"/>
</dbReference>
<reference evidence="1" key="1">
    <citation type="submission" date="2012-04" db="EMBL/GenBank/DDBJ databases">
        <title>The Genome Sequence of Loa loa.</title>
        <authorList>
            <consortium name="The Broad Institute Genome Sequencing Platform"/>
            <consortium name="Broad Institute Genome Sequencing Center for Infectious Disease"/>
            <person name="Nutman T.B."/>
            <person name="Fink D.L."/>
            <person name="Russ C."/>
            <person name="Young S."/>
            <person name="Zeng Q."/>
            <person name="Gargeya S."/>
            <person name="Alvarado L."/>
            <person name="Berlin A."/>
            <person name="Chapman S.B."/>
            <person name="Chen Z."/>
            <person name="Freedman E."/>
            <person name="Gellesch M."/>
            <person name="Goldberg J."/>
            <person name="Griggs A."/>
            <person name="Gujja S."/>
            <person name="Heilman E.R."/>
            <person name="Heiman D."/>
            <person name="Howarth C."/>
            <person name="Mehta T."/>
            <person name="Neiman D."/>
            <person name="Pearson M."/>
            <person name="Roberts A."/>
            <person name="Saif S."/>
            <person name="Shea T."/>
            <person name="Shenoy N."/>
            <person name="Sisk P."/>
            <person name="Stolte C."/>
            <person name="Sykes S."/>
            <person name="White J."/>
            <person name="Yandava C."/>
            <person name="Haas B."/>
            <person name="Henn M.R."/>
            <person name="Nusbaum C."/>
            <person name="Birren B."/>
        </authorList>
    </citation>
    <scope>NUCLEOTIDE SEQUENCE [LARGE SCALE GENOMIC DNA]</scope>
</reference>
<dbReference type="InParanoid" id="A0A1S0UEC2"/>
<dbReference type="GeneID" id="31252001"/>
<sequence>MVDLNRTDGSLLNLRRLLNTMTLDPDVRELLFADGFTLAVHIEATLRHLKSCFME</sequence>
<dbReference type="CTD" id="31252001"/>
<name>A0A1S0UEC2_LOALO</name>
<evidence type="ECO:0000313" key="1">
    <source>
        <dbReference type="EMBL" id="EJD73925.1"/>
    </source>
</evidence>
<organism evidence="1">
    <name type="scientific">Loa loa</name>
    <name type="common">Eye worm</name>
    <name type="synonym">Filaria loa</name>
    <dbReference type="NCBI Taxonomy" id="7209"/>
    <lineage>
        <taxon>Eukaryota</taxon>
        <taxon>Metazoa</taxon>
        <taxon>Ecdysozoa</taxon>
        <taxon>Nematoda</taxon>
        <taxon>Chromadorea</taxon>
        <taxon>Rhabditida</taxon>
        <taxon>Spirurina</taxon>
        <taxon>Spiruromorpha</taxon>
        <taxon>Filarioidea</taxon>
        <taxon>Onchocercidae</taxon>
        <taxon>Loa</taxon>
    </lineage>
</organism>
<accession>A0A1S0UEC2</accession>
<gene>
    <name evidence="1" type="ORF">LOAG_18689</name>
</gene>
<proteinExistence type="predicted"/>
<dbReference type="AlphaFoldDB" id="A0A1S0UEC2"/>
<dbReference type="KEGG" id="loa:LOAG_18689"/>